<evidence type="ECO:0000313" key="7">
    <source>
        <dbReference type="EMBL" id="PZG36429.1"/>
    </source>
</evidence>
<proteinExistence type="inferred from homology"/>
<comment type="similarity">
    <text evidence="2">Belongs to the metallo-beta-lactamase superfamily.</text>
</comment>
<feature type="domain" description="Metallo-beta-lactamase" evidence="6">
    <location>
        <begin position="40"/>
        <end position="245"/>
    </location>
</feature>
<dbReference type="RefSeq" id="WP_111170186.1">
    <property type="nucleotide sequence ID" value="NZ_POUA01000257.1"/>
</dbReference>
<name>A0A2W2G255_9ACTN</name>
<evidence type="ECO:0000313" key="8">
    <source>
        <dbReference type="Proteomes" id="UP000248544"/>
    </source>
</evidence>
<evidence type="ECO:0000256" key="3">
    <source>
        <dbReference type="ARBA" id="ARBA00022723"/>
    </source>
</evidence>
<keyword evidence="8" id="KW-1185">Reference proteome</keyword>
<dbReference type="Pfam" id="PF00753">
    <property type="entry name" value="Lactamase_B"/>
    <property type="match status" value="1"/>
</dbReference>
<dbReference type="PANTHER" id="PTHR42978">
    <property type="entry name" value="QUORUM-QUENCHING LACTONASE YTNP-RELATED-RELATED"/>
    <property type="match status" value="1"/>
</dbReference>
<dbReference type="GO" id="GO:0046872">
    <property type="term" value="F:metal ion binding"/>
    <property type="evidence" value="ECO:0007669"/>
    <property type="project" value="UniProtKB-KW"/>
</dbReference>
<keyword evidence="3" id="KW-0479">Metal-binding</keyword>
<evidence type="ECO:0000256" key="5">
    <source>
        <dbReference type="ARBA" id="ARBA00022833"/>
    </source>
</evidence>
<dbReference type="InterPro" id="IPR036866">
    <property type="entry name" value="RibonucZ/Hydroxyglut_hydro"/>
</dbReference>
<reference evidence="7 8" key="1">
    <citation type="submission" date="2018-01" db="EMBL/GenBank/DDBJ databases">
        <title>Draft genome sequence of Sphaerisporangium sp. 7K107.</title>
        <authorList>
            <person name="Sahin N."/>
            <person name="Saygin H."/>
            <person name="Ay H."/>
        </authorList>
    </citation>
    <scope>NUCLEOTIDE SEQUENCE [LARGE SCALE GENOMIC DNA]</scope>
    <source>
        <strain evidence="7 8">7K107</strain>
    </source>
</reference>
<dbReference type="SUPFAM" id="SSF56281">
    <property type="entry name" value="Metallo-hydrolase/oxidoreductase"/>
    <property type="match status" value="1"/>
</dbReference>
<dbReference type="SMART" id="SM00849">
    <property type="entry name" value="Lactamase_B"/>
    <property type="match status" value="1"/>
</dbReference>
<dbReference type="AlphaFoldDB" id="A0A2W2G255"/>
<dbReference type="CDD" id="cd07729">
    <property type="entry name" value="AHL_lactonase_MBL-fold"/>
    <property type="match status" value="1"/>
</dbReference>
<evidence type="ECO:0000259" key="6">
    <source>
        <dbReference type="SMART" id="SM00849"/>
    </source>
</evidence>
<gene>
    <name evidence="7" type="ORF">C1I98_26700</name>
</gene>
<dbReference type="InterPro" id="IPR051013">
    <property type="entry name" value="MBL_superfamily_lactonases"/>
</dbReference>
<sequence>MSSHSPVSPRIRPLRVGRSRNVPMEAAVYGHPHGETVDIIMFMFVVEAGDRLILVDSGTLDPEYVRRYHPYDFARDPDSEPSIVLREHGYDPADFDTVVNTHLHWDHCSNNGMLPNARVLVNKKELEYAIDPLPIHRRAYEKLPGLQAPWMAAWDRIETVTGEQRICPGVTVVPLPGHTPGSQGVLVETGDGRYLIAGDALGVYENWNTEDWRDSVPPTIHTNVIECFETFEYIASLSCEVIPSHDGRIAEVYG</sequence>
<dbReference type="Proteomes" id="UP000248544">
    <property type="component" value="Unassembled WGS sequence"/>
</dbReference>
<organism evidence="7 8">
    <name type="scientific">Spongiactinospora gelatinilytica</name>
    <dbReference type="NCBI Taxonomy" id="2666298"/>
    <lineage>
        <taxon>Bacteria</taxon>
        <taxon>Bacillati</taxon>
        <taxon>Actinomycetota</taxon>
        <taxon>Actinomycetes</taxon>
        <taxon>Streptosporangiales</taxon>
        <taxon>Streptosporangiaceae</taxon>
        <taxon>Spongiactinospora</taxon>
    </lineage>
</organism>
<evidence type="ECO:0000256" key="2">
    <source>
        <dbReference type="ARBA" id="ARBA00007749"/>
    </source>
</evidence>
<dbReference type="InterPro" id="IPR001279">
    <property type="entry name" value="Metallo-B-lactamas"/>
</dbReference>
<protein>
    <submittedName>
        <fullName evidence="7">MBL fold metallo-hydrolase</fullName>
    </submittedName>
</protein>
<keyword evidence="4 7" id="KW-0378">Hydrolase</keyword>
<comment type="cofactor">
    <cofactor evidence="1">
        <name>Zn(2+)</name>
        <dbReference type="ChEBI" id="CHEBI:29105"/>
    </cofactor>
</comment>
<evidence type="ECO:0000256" key="1">
    <source>
        <dbReference type="ARBA" id="ARBA00001947"/>
    </source>
</evidence>
<dbReference type="GO" id="GO:0016787">
    <property type="term" value="F:hydrolase activity"/>
    <property type="evidence" value="ECO:0007669"/>
    <property type="project" value="UniProtKB-KW"/>
</dbReference>
<accession>A0A2W2G255</accession>
<dbReference type="EMBL" id="POUA01000257">
    <property type="protein sequence ID" value="PZG36429.1"/>
    <property type="molecule type" value="Genomic_DNA"/>
</dbReference>
<dbReference type="PANTHER" id="PTHR42978:SF2">
    <property type="entry name" value="102 KBASES UNSTABLE REGION: FROM 1 TO 119443"/>
    <property type="match status" value="1"/>
</dbReference>
<keyword evidence="5" id="KW-0862">Zinc</keyword>
<comment type="caution">
    <text evidence="7">The sequence shown here is derived from an EMBL/GenBank/DDBJ whole genome shotgun (WGS) entry which is preliminary data.</text>
</comment>
<dbReference type="Gene3D" id="3.60.15.10">
    <property type="entry name" value="Ribonuclease Z/Hydroxyacylglutathione hydrolase-like"/>
    <property type="match status" value="1"/>
</dbReference>
<evidence type="ECO:0000256" key="4">
    <source>
        <dbReference type="ARBA" id="ARBA00022801"/>
    </source>
</evidence>